<reference evidence="1" key="1">
    <citation type="submission" date="2023-12" db="EMBL/GenBank/DDBJ databases">
        <title>'Antibacterial potential of Stenotrophomonas maltophilia cystic fibrosis isolates' (manuscript under preparation).</title>
        <authorList>
            <person name="Crisan C.V."/>
            <person name="Pettis M."/>
            <person name="Goldberg J.B."/>
        </authorList>
    </citation>
    <scope>NUCLEOTIDE SEQUENCE</scope>
    <source>
        <strain evidence="1">CCV129</strain>
    </source>
</reference>
<dbReference type="Proteomes" id="UP001288387">
    <property type="component" value="Unassembled WGS sequence"/>
</dbReference>
<organism evidence="1 2">
    <name type="scientific">Stenotrophomonas maltophilia</name>
    <name type="common">Pseudomonas maltophilia</name>
    <name type="synonym">Xanthomonas maltophilia</name>
    <dbReference type="NCBI Taxonomy" id="40324"/>
    <lineage>
        <taxon>Bacteria</taxon>
        <taxon>Pseudomonadati</taxon>
        <taxon>Pseudomonadota</taxon>
        <taxon>Gammaproteobacteria</taxon>
        <taxon>Lysobacterales</taxon>
        <taxon>Lysobacteraceae</taxon>
        <taxon>Stenotrophomonas</taxon>
        <taxon>Stenotrophomonas maltophilia group</taxon>
    </lineage>
</organism>
<proteinExistence type="predicted"/>
<gene>
    <name evidence="1" type="ORF">U4I38_20325</name>
</gene>
<name>A0A2W6GBQ2_STEMA</name>
<dbReference type="RefSeq" id="WP_076739635.1">
    <property type="nucleotide sequence ID" value="NZ_CP037858.1"/>
</dbReference>
<comment type="caution">
    <text evidence="1">The sequence shown here is derived from an EMBL/GenBank/DDBJ whole genome shotgun (WGS) entry which is preliminary data.</text>
</comment>
<evidence type="ECO:0000313" key="2">
    <source>
        <dbReference type="Proteomes" id="UP001288387"/>
    </source>
</evidence>
<dbReference type="EMBL" id="JAXRVB010000040">
    <property type="protein sequence ID" value="MDZ5766822.1"/>
    <property type="molecule type" value="Genomic_DNA"/>
</dbReference>
<dbReference type="AlphaFoldDB" id="A0A2W6GBQ2"/>
<accession>A0A2W6GBQ2</accession>
<protein>
    <submittedName>
        <fullName evidence="1">Uncharacterized protein</fullName>
    </submittedName>
</protein>
<sequence length="120" mass="12709">MMMNDATPGLRRRLGAGLALTLALCLSAPLKAEPTSDQMTILSLRPYMDGPAGIVYVHVSSTAFCNTDTFAIDMSRPGAKEAYAAALAALTSGKNVRLEAFNSTGCNGWATRLQSIFIHA</sequence>
<evidence type="ECO:0000313" key="1">
    <source>
        <dbReference type="EMBL" id="MDZ5766822.1"/>
    </source>
</evidence>